<dbReference type="EMBL" id="AY815235">
    <property type="protein sequence ID" value="AAW26967.1"/>
    <property type="molecule type" value="mRNA"/>
</dbReference>
<reference evidence="1" key="1">
    <citation type="submission" date="2004-11" db="EMBL/GenBank/DDBJ databases">
        <title>The full-length cDNA sequences of Schistosoma japonicum genes.</title>
        <authorList>
            <person name="Han Z."/>
        </authorList>
    </citation>
    <scope>NUCLEOTIDE SEQUENCE</scope>
</reference>
<protein>
    <submittedName>
        <fullName evidence="1">SJCHGC03090 protein</fullName>
    </submittedName>
</protein>
<reference evidence="1" key="2">
    <citation type="journal article" date="2006" name="PLoS Pathog.">
        <title>New perspectives on host-parasite interplay by comparative transcriptomic and proteomic analyses of Schistosoma japonicum.</title>
        <authorList>
            <person name="Liu F."/>
            <person name="Lu J."/>
            <person name="Hu W."/>
            <person name="Wang S.Y."/>
            <person name="Cui S.J."/>
            <person name="Chi M."/>
            <person name="Yan Q."/>
            <person name="Wang X.R."/>
            <person name="Song H.D."/>
            <person name="Xu X.N."/>
            <person name="Wang J.J."/>
            <person name="Zhang X.L."/>
            <person name="Zhang X."/>
            <person name="Wang Z.Q."/>
            <person name="Xue C.L."/>
            <person name="Brindley P.J."/>
            <person name="McManus D.P."/>
            <person name="Yang P.Y."/>
            <person name="Feng Z."/>
            <person name="Chen Z."/>
            <person name="Han Z.G."/>
        </authorList>
    </citation>
    <scope>NUCLEOTIDE SEQUENCE</scope>
</reference>
<organism evidence="1">
    <name type="scientific">Schistosoma japonicum</name>
    <name type="common">Blood fluke</name>
    <dbReference type="NCBI Taxonomy" id="6182"/>
    <lineage>
        <taxon>Eukaryota</taxon>
        <taxon>Metazoa</taxon>
        <taxon>Spiralia</taxon>
        <taxon>Lophotrochozoa</taxon>
        <taxon>Platyhelminthes</taxon>
        <taxon>Trematoda</taxon>
        <taxon>Digenea</taxon>
        <taxon>Strigeidida</taxon>
        <taxon>Schistosomatoidea</taxon>
        <taxon>Schistosomatidae</taxon>
        <taxon>Schistosoma</taxon>
    </lineage>
</organism>
<proteinExistence type="evidence at transcript level"/>
<evidence type="ECO:0000313" key="1">
    <source>
        <dbReference type="EMBL" id="AAW26967.1"/>
    </source>
</evidence>
<accession>Q5DB39</accession>
<dbReference type="AlphaFoldDB" id="Q5DB39"/>
<name>Q5DB39_SCHJA</name>
<sequence length="105" mass="12305">MLQYLDSSVCCYFICSHYRRWLSLACSDPSSPIVSRKLFSKMFTSLIHFLQFNNHGSYHKIGRIICRLLRDENMWLEAAIICTVIHSFRPGSVPIEYLMKLVNEL</sequence>